<dbReference type="PROSITE" id="PS51257">
    <property type="entry name" value="PROKAR_LIPOPROTEIN"/>
    <property type="match status" value="1"/>
</dbReference>
<dbReference type="EMBL" id="MUZR01000021">
    <property type="protein sequence ID" value="OOC10203.1"/>
    <property type="molecule type" value="Genomic_DNA"/>
</dbReference>
<keyword evidence="3 4" id="KW-0408">Iron</keyword>
<dbReference type="OrthoDB" id="9811281at2"/>
<keyword evidence="1 4" id="KW-0349">Heme</keyword>
<dbReference type="Pfam" id="PF13442">
    <property type="entry name" value="Cytochrome_CBB3"/>
    <property type="match status" value="1"/>
</dbReference>
<dbReference type="SUPFAM" id="SSF46626">
    <property type="entry name" value="Cytochrome c"/>
    <property type="match status" value="1"/>
</dbReference>
<dbReference type="InterPro" id="IPR036909">
    <property type="entry name" value="Cyt_c-like_dom_sf"/>
</dbReference>
<dbReference type="GO" id="GO:0009055">
    <property type="term" value="F:electron transfer activity"/>
    <property type="evidence" value="ECO:0007669"/>
    <property type="project" value="InterPro"/>
</dbReference>
<dbReference type="AlphaFoldDB" id="A0A1V2ZZD6"/>
<evidence type="ECO:0000313" key="6">
    <source>
        <dbReference type="EMBL" id="OOC10203.1"/>
    </source>
</evidence>
<dbReference type="RefSeq" id="WP_018946463.1">
    <property type="nucleotide sequence ID" value="NZ_MUZR01000021.1"/>
</dbReference>
<dbReference type="PROSITE" id="PS51007">
    <property type="entry name" value="CYTC"/>
    <property type="match status" value="1"/>
</dbReference>
<sequence length="168" mass="19339">MTATLRTSPLLALALALLVTGCDGGFWSGEPEHRERTDNPEILARGEHLYQQYCAACHGEDREGAENWHQPDEDGNWPPPPLDGSAHTWHHPWWQLKDMIRYGGQARGGTMPSFEEQIDEEDAEAIIYWLQSHWPDEVYEAWLDYDRNTPTPADWEEATGREWVTHTD</sequence>
<organism evidence="6 7">
    <name type="scientific">Thioalkalivibrio halophilus</name>
    <dbReference type="NCBI Taxonomy" id="252474"/>
    <lineage>
        <taxon>Bacteria</taxon>
        <taxon>Pseudomonadati</taxon>
        <taxon>Pseudomonadota</taxon>
        <taxon>Gammaproteobacteria</taxon>
        <taxon>Chromatiales</taxon>
        <taxon>Ectothiorhodospiraceae</taxon>
        <taxon>Thioalkalivibrio</taxon>
    </lineage>
</organism>
<evidence type="ECO:0000256" key="2">
    <source>
        <dbReference type="ARBA" id="ARBA00022723"/>
    </source>
</evidence>
<evidence type="ECO:0000256" key="1">
    <source>
        <dbReference type="ARBA" id="ARBA00022617"/>
    </source>
</evidence>
<dbReference type="STRING" id="252474.B1A74_06800"/>
<evidence type="ECO:0000313" key="7">
    <source>
        <dbReference type="Proteomes" id="UP000189177"/>
    </source>
</evidence>
<proteinExistence type="predicted"/>
<keyword evidence="2 4" id="KW-0479">Metal-binding</keyword>
<dbReference type="GO" id="GO:0046872">
    <property type="term" value="F:metal ion binding"/>
    <property type="evidence" value="ECO:0007669"/>
    <property type="project" value="UniProtKB-KW"/>
</dbReference>
<feature type="domain" description="Cytochrome c" evidence="5">
    <location>
        <begin position="41"/>
        <end position="134"/>
    </location>
</feature>
<dbReference type="Gene3D" id="1.10.760.10">
    <property type="entry name" value="Cytochrome c-like domain"/>
    <property type="match status" value="1"/>
</dbReference>
<protein>
    <recommendedName>
        <fullName evidence="5">Cytochrome c domain-containing protein</fullName>
    </recommendedName>
</protein>
<evidence type="ECO:0000256" key="3">
    <source>
        <dbReference type="ARBA" id="ARBA00023004"/>
    </source>
</evidence>
<dbReference type="Proteomes" id="UP000189177">
    <property type="component" value="Unassembled WGS sequence"/>
</dbReference>
<accession>A0A1V2ZZD6</accession>
<comment type="caution">
    <text evidence="6">The sequence shown here is derived from an EMBL/GenBank/DDBJ whole genome shotgun (WGS) entry which is preliminary data.</text>
</comment>
<reference evidence="6 7" key="1">
    <citation type="submission" date="2017-02" db="EMBL/GenBank/DDBJ databases">
        <title>Genomic diversity within the haloalkaliphilic genus Thioalkalivibrio.</title>
        <authorList>
            <person name="Ahn A.-C."/>
            <person name="Meier-Kolthoff J."/>
            <person name="Overmars L."/>
            <person name="Richter M."/>
            <person name="Woyke T."/>
            <person name="Sorokin D.Y."/>
            <person name="Muyzer G."/>
        </authorList>
    </citation>
    <scope>NUCLEOTIDE SEQUENCE [LARGE SCALE GENOMIC DNA]</scope>
    <source>
        <strain evidence="6 7">HL17</strain>
    </source>
</reference>
<dbReference type="InterPro" id="IPR051459">
    <property type="entry name" value="Cytochrome_c-type_DH"/>
</dbReference>
<evidence type="ECO:0000256" key="4">
    <source>
        <dbReference type="PROSITE-ProRule" id="PRU00433"/>
    </source>
</evidence>
<dbReference type="PANTHER" id="PTHR35008">
    <property type="entry name" value="BLL4482 PROTEIN-RELATED"/>
    <property type="match status" value="1"/>
</dbReference>
<gene>
    <name evidence="6" type="ORF">B1A74_06800</name>
</gene>
<dbReference type="PANTHER" id="PTHR35008:SF4">
    <property type="entry name" value="BLL4482 PROTEIN"/>
    <property type="match status" value="1"/>
</dbReference>
<evidence type="ECO:0000259" key="5">
    <source>
        <dbReference type="PROSITE" id="PS51007"/>
    </source>
</evidence>
<keyword evidence="7" id="KW-1185">Reference proteome</keyword>
<dbReference type="InterPro" id="IPR009056">
    <property type="entry name" value="Cyt_c-like_dom"/>
</dbReference>
<dbReference type="GO" id="GO:0020037">
    <property type="term" value="F:heme binding"/>
    <property type="evidence" value="ECO:0007669"/>
    <property type="project" value="InterPro"/>
</dbReference>
<name>A0A1V2ZZD6_9GAMM</name>